<dbReference type="GO" id="GO:0006355">
    <property type="term" value="P:regulation of DNA-templated transcription"/>
    <property type="evidence" value="ECO:0007669"/>
    <property type="project" value="InterPro"/>
</dbReference>
<name>A0A2Z6NBC4_TRISU</name>
<evidence type="ECO:0000313" key="1">
    <source>
        <dbReference type="EMBL" id="GAU33540.1"/>
    </source>
</evidence>
<dbReference type="Proteomes" id="UP000242715">
    <property type="component" value="Unassembled WGS sequence"/>
</dbReference>
<gene>
    <name evidence="1" type="ORF">TSUD_143330</name>
</gene>
<dbReference type="OrthoDB" id="1922121at2759"/>
<evidence type="ECO:0000313" key="2">
    <source>
        <dbReference type="Proteomes" id="UP000242715"/>
    </source>
</evidence>
<organism evidence="1 2">
    <name type="scientific">Trifolium subterraneum</name>
    <name type="common">Subterranean clover</name>
    <dbReference type="NCBI Taxonomy" id="3900"/>
    <lineage>
        <taxon>Eukaryota</taxon>
        <taxon>Viridiplantae</taxon>
        <taxon>Streptophyta</taxon>
        <taxon>Embryophyta</taxon>
        <taxon>Tracheophyta</taxon>
        <taxon>Spermatophyta</taxon>
        <taxon>Magnoliopsida</taxon>
        <taxon>eudicotyledons</taxon>
        <taxon>Gunneridae</taxon>
        <taxon>Pentapetalae</taxon>
        <taxon>rosids</taxon>
        <taxon>fabids</taxon>
        <taxon>Fabales</taxon>
        <taxon>Fabaceae</taxon>
        <taxon>Papilionoideae</taxon>
        <taxon>50 kb inversion clade</taxon>
        <taxon>NPAAA clade</taxon>
        <taxon>Hologalegina</taxon>
        <taxon>IRL clade</taxon>
        <taxon>Trifolieae</taxon>
        <taxon>Trifolium</taxon>
    </lineage>
</organism>
<sequence>MAYRIHNLPRDDGPGVYELGVVVMTSGFGRKIFKLTTDPRRVVVVYLGEAGNVKTRLQCYGRDGAHLGGCSSYESSDQMGRSLFHEIFFQGFPIVYRWASVVHHSISHNNDD</sequence>
<accession>A0A2Z6NBC4</accession>
<keyword evidence="2" id="KW-1185">Reference proteome</keyword>
<protein>
    <recommendedName>
        <fullName evidence="3">GIY-YIG domain-containing protein</fullName>
    </recommendedName>
</protein>
<dbReference type="GO" id="GO:0003677">
    <property type="term" value="F:DNA binding"/>
    <property type="evidence" value="ECO:0007669"/>
    <property type="project" value="InterPro"/>
</dbReference>
<dbReference type="PANTHER" id="PTHR35133:SF1">
    <property type="entry name" value="PROTEIN EFFECTOR OF TRANSCRIPTION 2-RELATED"/>
    <property type="match status" value="1"/>
</dbReference>
<evidence type="ECO:0008006" key="3">
    <source>
        <dbReference type="Google" id="ProtNLM"/>
    </source>
</evidence>
<proteinExistence type="predicted"/>
<dbReference type="Pfam" id="PF19239">
    <property type="entry name" value="GIY_YIG_domain"/>
    <property type="match status" value="1"/>
</dbReference>
<dbReference type="InterPro" id="IPR038909">
    <property type="entry name" value="Effector_transcript"/>
</dbReference>
<reference evidence="2" key="1">
    <citation type="journal article" date="2017" name="Front. Plant Sci.">
        <title>Climate Clever Clovers: New Paradigm to Reduce the Environmental Footprint of Ruminants by Breeding Low Methanogenic Forages Utilizing Haplotype Variation.</title>
        <authorList>
            <person name="Kaur P."/>
            <person name="Appels R."/>
            <person name="Bayer P.E."/>
            <person name="Keeble-Gagnere G."/>
            <person name="Wang J."/>
            <person name="Hirakawa H."/>
            <person name="Shirasawa K."/>
            <person name="Vercoe P."/>
            <person name="Stefanova K."/>
            <person name="Durmic Z."/>
            <person name="Nichols P."/>
            <person name="Revell C."/>
            <person name="Isobe S.N."/>
            <person name="Edwards D."/>
            <person name="Erskine W."/>
        </authorList>
    </citation>
    <scope>NUCLEOTIDE SEQUENCE [LARGE SCALE GENOMIC DNA]</scope>
    <source>
        <strain evidence="2">cv. Daliak</strain>
    </source>
</reference>
<dbReference type="PANTHER" id="PTHR35133">
    <property type="entry name" value="PROTEIN EFFECTOR OF TRANSCRIPTION 2-RELATED"/>
    <property type="match status" value="1"/>
</dbReference>
<dbReference type="AlphaFoldDB" id="A0A2Z6NBC4"/>
<dbReference type="EMBL" id="DF973531">
    <property type="protein sequence ID" value="GAU33540.1"/>
    <property type="molecule type" value="Genomic_DNA"/>
</dbReference>